<dbReference type="GO" id="GO:0004129">
    <property type="term" value="F:cytochrome-c oxidase activity"/>
    <property type="evidence" value="ECO:0007669"/>
    <property type="project" value="UniProtKB-EC"/>
</dbReference>
<keyword evidence="17 22" id="KW-0472">Membrane</keyword>
<evidence type="ECO:0000256" key="22">
    <source>
        <dbReference type="SAM" id="Phobius"/>
    </source>
</evidence>
<comment type="similarity">
    <text evidence="3 21">Belongs to the heme-copper respiratory oxidase family.</text>
</comment>
<dbReference type="EMBL" id="FMAU01000003">
    <property type="protein sequence ID" value="SCC16892.1"/>
    <property type="molecule type" value="Genomic_DNA"/>
</dbReference>
<dbReference type="GO" id="GO:0005886">
    <property type="term" value="C:plasma membrane"/>
    <property type="evidence" value="ECO:0007669"/>
    <property type="project" value="UniProtKB-SubCell"/>
</dbReference>
<keyword evidence="15" id="KW-0408">Iron</keyword>
<evidence type="ECO:0000256" key="20">
    <source>
        <dbReference type="ARBA" id="ARBA00047816"/>
    </source>
</evidence>
<keyword evidence="25" id="KW-1185">Reference proteome</keyword>
<evidence type="ECO:0000313" key="24">
    <source>
        <dbReference type="EMBL" id="SCC16892.1"/>
    </source>
</evidence>
<dbReference type="InterPro" id="IPR000883">
    <property type="entry name" value="Cyt_C_Oxase_1"/>
</dbReference>
<evidence type="ECO:0000256" key="3">
    <source>
        <dbReference type="ARBA" id="ARBA00009578"/>
    </source>
</evidence>
<dbReference type="GO" id="GO:0015990">
    <property type="term" value="P:electron transport coupled proton transport"/>
    <property type="evidence" value="ECO:0007669"/>
    <property type="project" value="TreeGrafter"/>
</dbReference>
<keyword evidence="16" id="KW-0186">Copper</keyword>
<comment type="pathway">
    <text evidence="2">Energy metabolism; oxidative phosphorylation.</text>
</comment>
<feature type="transmembrane region" description="Helical" evidence="22">
    <location>
        <begin position="613"/>
        <end position="628"/>
    </location>
</feature>
<dbReference type="InterPro" id="IPR036927">
    <property type="entry name" value="Cyt_c_oxase-like_su1_sf"/>
</dbReference>
<feature type="transmembrane region" description="Helical" evidence="22">
    <location>
        <begin position="109"/>
        <end position="130"/>
    </location>
</feature>
<comment type="catalytic activity">
    <reaction evidence="20">
        <text>4 Fe(II)-[cytochrome c] + O2 + 8 H(+)(in) = 4 Fe(III)-[cytochrome c] + 2 H2O + 4 H(+)(out)</text>
        <dbReference type="Rhea" id="RHEA:11436"/>
        <dbReference type="Rhea" id="RHEA-COMP:10350"/>
        <dbReference type="Rhea" id="RHEA-COMP:14399"/>
        <dbReference type="ChEBI" id="CHEBI:15377"/>
        <dbReference type="ChEBI" id="CHEBI:15378"/>
        <dbReference type="ChEBI" id="CHEBI:15379"/>
        <dbReference type="ChEBI" id="CHEBI:29033"/>
        <dbReference type="ChEBI" id="CHEBI:29034"/>
        <dbReference type="EC" id="7.1.1.9"/>
    </reaction>
</comment>
<evidence type="ECO:0000313" key="25">
    <source>
        <dbReference type="Proteomes" id="UP000181997"/>
    </source>
</evidence>
<evidence type="ECO:0000256" key="12">
    <source>
        <dbReference type="ARBA" id="ARBA00022967"/>
    </source>
</evidence>
<dbReference type="PROSITE" id="PS50855">
    <property type="entry name" value="COX1"/>
    <property type="match status" value="1"/>
</dbReference>
<evidence type="ECO:0000256" key="17">
    <source>
        <dbReference type="ARBA" id="ARBA00023136"/>
    </source>
</evidence>
<feature type="transmembrane region" description="Helical" evidence="22">
    <location>
        <begin position="493"/>
        <end position="517"/>
    </location>
</feature>
<protein>
    <recommendedName>
        <fullName evidence="5">Cytochrome c oxidase subunit 1</fullName>
        <ecNumber evidence="4">7.1.1.9</ecNumber>
    </recommendedName>
    <alternativeName>
        <fullName evidence="18">Cytochrome aa3 subunit 1</fullName>
    </alternativeName>
    <alternativeName>
        <fullName evidence="19">Cytochrome c oxidase polypeptide I</fullName>
    </alternativeName>
</protein>
<feature type="transmembrane region" description="Helical" evidence="22">
    <location>
        <begin position="344"/>
        <end position="366"/>
    </location>
</feature>
<feature type="transmembrane region" description="Helical" evidence="22">
    <location>
        <begin position="590"/>
        <end position="607"/>
    </location>
</feature>
<dbReference type="PANTHER" id="PTHR10422:SF44">
    <property type="entry name" value="CYTOCHROME C OXIDASE SUBUNIT 1"/>
    <property type="match status" value="1"/>
</dbReference>
<dbReference type="GO" id="GO:0046872">
    <property type="term" value="F:metal ion binding"/>
    <property type="evidence" value="ECO:0007669"/>
    <property type="project" value="UniProtKB-KW"/>
</dbReference>
<name>A0A1C4CCX0_9BACI</name>
<dbReference type="Proteomes" id="UP000181997">
    <property type="component" value="Unassembled WGS sequence"/>
</dbReference>
<dbReference type="InterPro" id="IPR023615">
    <property type="entry name" value="Cyt_c_Oxase_su1_BS"/>
</dbReference>
<evidence type="ECO:0000256" key="5">
    <source>
        <dbReference type="ARBA" id="ARBA00015947"/>
    </source>
</evidence>
<keyword evidence="11" id="KW-0479">Metal-binding</keyword>
<organism evidence="24 25">
    <name type="scientific">[Bacillus] enclensis</name>
    <dbReference type="NCBI Taxonomy" id="1402860"/>
    <lineage>
        <taxon>Bacteria</taxon>
        <taxon>Bacillati</taxon>
        <taxon>Bacillota</taxon>
        <taxon>Bacilli</taxon>
        <taxon>Bacillales</taxon>
        <taxon>Bacillaceae</taxon>
        <taxon>Rossellomorea</taxon>
    </lineage>
</organism>
<feature type="transmembrane region" description="Helical" evidence="22">
    <location>
        <begin position="272"/>
        <end position="296"/>
    </location>
</feature>
<keyword evidence="8 21" id="KW-0349">Heme</keyword>
<evidence type="ECO:0000256" key="19">
    <source>
        <dbReference type="ARBA" id="ARBA00032715"/>
    </source>
</evidence>
<evidence type="ECO:0000256" key="2">
    <source>
        <dbReference type="ARBA" id="ARBA00004673"/>
    </source>
</evidence>
<dbReference type="SUPFAM" id="SSF81442">
    <property type="entry name" value="Cytochrome c oxidase subunit I-like"/>
    <property type="match status" value="1"/>
</dbReference>
<dbReference type="Gene3D" id="1.20.210.10">
    <property type="entry name" value="Cytochrome c oxidase-like, subunit I domain"/>
    <property type="match status" value="1"/>
</dbReference>
<feature type="transmembrane region" description="Helical" evidence="22">
    <location>
        <begin position="450"/>
        <end position="473"/>
    </location>
</feature>
<sequence length="648" mass="72855">MDIKYTIFGREFVFPSDIIAADLSILLMGILAVFFLTRYKKWTYAWDWMTSTHHTKVGIMYLAAGGAFFLRAGLDALIIRLQLALPENQFWVFQGEKYNQMMTTHGTTMIFFVAMPLLIGLMNVAVPLQIGARDLAFPYMNLLSFWLFLTGGALVNVSFVLGGSPSTGWTAYSPLSLDAFSPGPGLDYYTLGIQIAGVGTMLSAINFLVTIIRKRAKGMTFMRMPLFTWSSFVTSILILFAFPALTVALLLLMMDRVYGTAFLSGTDGNPLIWQHLFWIFGHPEVYILILPAFGIFSDVITTFSRKNLFAYGAMVFALVLIGFLGFMVWIHHMFTVGLGPISNAIFALATMSIAVPTGIKIFNWLFTLRGGVIRFKTAMLFSLAFIPTFLIGGATGVMLSSAPADYQYHDSYFVVGHFHYVIVGGTILGIFAGVYYWWPKMFGFLLNEVLGKWHFWLFTIGFHVTFFPMHLMGLNGMPRRVFTYFERDGLGSLNLISTIGAFIMAAAVMIFLFNIYWSMRHGEKDTTGDPWDGRTLEWALPSPPPEGNFIDRPVVTTIDQLWYEKQKGDGTLRTIREDGPIYVSRNTAQPVFLSGILFVSSFGFIFYQPLIQWAGVIGVASMLILRSFKDDSWQAYTRSELEGKEEES</sequence>
<comment type="subcellular location">
    <subcellularLocation>
        <location evidence="1">Cell membrane</location>
        <topology evidence="1">Multi-pass membrane protein</topology>
    </subcellularLocation>
</comment>
<keyword evidence="6 21" id="KW-0813">Transport</keyword>
<feature type="transmembrane region" description="Helical" evidence="22">
    <location>
        <begin position="308"/>
        <end position="332"/>
    </location>
</feature>
<evidence type="ECO:0000256" key="6">
    <source>
        <dbReference type="ARBA" id="ARBA00022448"/>
    </source>
</evidence>
<evidence type="ECO:0000256" key="7">
    <source>
        <dbReference type="ARBA" id="ARBA00022475"/>
    </source>
</evidence>
<keyword evidence="7" id="KW-1003">Cell membrane</keyword>
<dbReference type="GO" id="GO:0022904">
    <property type="term" value="P:respiratory electron transport chain"/>
    <property type="evidence" value="ECO:0007669"/>
    <property type="project" value="TreeGrafter"/>
</dbReference>
<keyword evidence="12" id="KW-1278">Translocase</keyword>
<evidence type="ECO:0000256" key="1">
    <source>
        <dbReference type="ARBA" id="ARBA00004651"/>
    </source>
</evidence>
<dbReference type="GO" id="GO:0020037">
    <property type="term" value="F:heme binding"/>
    <property type="evidence" value="ECO:0007669"/>
    <property type="project" value="InterPro"/>
</dbReference>
<dbReference type="InterPro" id="IPR023616">
    <property type="entry name" value="Cyt_c_oxase-like_su1_dom"/>
</dbReference>
<evidence type="ECO:0000256" key="18">
    <source>
        <dbReference type="ARBA" id="ARBA00031397"/>
    </source>
</evidence>
<feature type="transmembrane region" description="Helical" evidence="22">
    <location>
        <begin position="378"/>
        <end position="398"/>
    </location>
</feature>
<evidence type="ECO:0000256" key="16">
    <source>
        <dbReference type="ARBA" id="ARBA00023008"/>
    </source>
</evidence>
<reference evidence="25" key="1">
    <citation type="submission" date="2016-08" db="EMBL/GenBank/DDBJ databases">
        <authorList>
            <person name="Varghese N."/>
            <person name="Submissions Spin"/>
        </authorList>
    </citation>
    <scope>NUCLEOTIDE SEQUENCE [LARGE SCALE GENOMIC DNA]</scope>
    <source>
        <strain evidence="25">SGD-1123</strain>
    </source>
</reference>
<accession>A0A1C4CCX0</accession>
<evidence type="ECO:0000256" key="8">
    <source>
        <dbReference type="ARBA" id="ARBA00022617"/>
    </source>
</evidence>
<feature type="transmembrane region" description="Helical" evidence="22">
    <location>
        <begin position="18"/>
        <end position="37"/>
    </location>
</feature>
<feature type="transmembrane region" description="Helical" evidence="22">
    <location>
        <begin position="58"/>
        <end position="79"/>
    </location>
</feature>
<evidence type="ECO:0000256" key="9">
    <source>
        <dbReference type="ARBA" id="ARBA00022660"/>
    </source>
</evidence>
<feature type="transmembrane region" description="Helical" evidence="22">
    <location>
        <begin position="188"/>
        <end position="212"/>
    </location>
</feature>
<dbReference type="GO" id="GO:0009060">
    <property type="term" value="P:aerobic respiration"/>
    <property type="evidence" value="ECO:0007669"/>
    <property type="project" value="InterPro"/>
</dbReference>
<evidence type="ECO:0000256" key="4">
    <source>
        <dbReference type="ARBA" id="ARBA00012949"/>
    </source>
</evidence>
<gene>
    <name evidence="24" type="ORF">GA0061094_2855</name>
</gene>
<dbReference type="Pfam" id="PF00115">
    <property type="entry name" value="COX1"/>
    <property type="match status" value="1"/>
</dbReference>
<evidence type="ECO:0000256" key="10">
    <source>
        <dbReference type="ARBA" id="ARBA00022692"/>
    </source>
</evidence>
<dbReference type="CDD" id="cd01662">
    <property type="entry name" value="Ubiquinol_Oxidase_I"/>
    <property type="match status" value="1"/>
</dbReference>
<evidence type="ECO:0000256" key="13">
    <source>
        <dbReference type="ARBA" id="ARBA00022982"/>
    </source>
</evidence>
<evidence type="ECO:0000256" key="11">
    <source>
        <dbReference type="ARBA" id="ARBA00022723"/>
    </source>
</evidence>
<feature type="transmembrane region" description="Helical" evidence="22">
    <location>
        <begin position="418"/>
        <end position="438"/>
    </location>
</feature>
<dbReference type="FunFam" id="1.20.210.10:FF:000006">
    <property type="entry name" value="Cytochrome c oxidase subunit 1"/>
    <property type="match status" value="1"/>
</dbReference>
<keyword evidence="13 21" id="KW-0249">Electron transport</keyword>
<dbReference type="PANTHER" id="PTHR10422">
    <property type="entry name" value="CYTOCHROME C OXIDASE SUBUNIT 1"/>
    <property type="match status" value="1"/>
</dbReference>
<dbReference type="RefSeq" id="WP_244888160.1">
    <property type="nucleotide sequence ID" value="NZ_FMAU01000003.1"/>
</dbReference>
<evidence type="ECO:0000256" key="21">
    <source>
        <dbReference type="RuleBase" id="RU000370"/>
    </source>
</evidence>
<feature type="domain" description="Cytochrome oxidase subunit I profile" evidence="23">
    <location>
        <begin position="40"/>
        <end position="556"/>
    </location>
</feature>
<evidence type="ECO:0000256" key="14">
    <source>
        <dbReference type="ARBA" id="ARBA00022989"/>
    </source>
</evidence>
<evidence type="ECO:0000256" key="15">
    <source>
        <dbReference type="ARBA" id="ARBA00023004"/>
    </source>
</evidence>
<proteinExistence type="inferred from homology"/>
<feature type="transmembrane region" description="Helical" evidence="22">
    <location>
        <begin position="224"/>
        <end position="252"/>
    </location>
</feature>
<dbReference type="EC" id="7.1.1.9" evidence="4"/>
<dbReference type="PRINTS" id="PR01165">
    <property type="entry name" value="CYCOXIDASEI"/>
</dbReference>
<keyword evidence="14 22" id="KW-1133">Transmembrane helix</keyword>
<keyword evidence="10 21" id="KW-0812">Transmembrane</keyword>
<feature type="transmembrane region" description="Helical" evidence="22">
    <location>
        <begin position="142"/>
        <end position="161"/>
    </location>
</feature>
<keyword evidence="9 21" id="KW-0679">Respiratory chain</keyword>
<dbReference type="PROSITE" id="PS00077">
    <property type="entry name" value="COX1_CUB"/>
    <property type="match status" value="1"/>
</dbReference>
<evidence type="ECO:0000259" key="23">
    <source>
        <dbReference type="PROSITE" id="PS50855"/>
    </source>
</evidence>
<dbReference type="AlphaFoldDB" id="A0A1C4CCX0"/>